<organism evidence="2 3">
    <name type="scientific">Methanolobus tindarius DSM 2278</name>
    <dbReference type="NCBI Taxonomy" id="1090322"/>
    <lineage>
        <taxon>Archaea</taxon>
        <taxon>Methanobacteriati</taxon>
        <taxon>Methanobacteriota</taxon>
        <taxon>Stenosarchaea group</taxon>
        <taxon>Methanomicrobia</taxon>
        <taxon>Methanosarcinales</taxon>
        <taxon>Methanosarcinaceae</taxon>
        <taxon>Methanolobus</taxon>
    </lineage>
</organism>
<name>W9DT16_METTI</name>
<evidence type="ECO:0000313" key="2">
    <source>
        <dbReference type="EMBL" id="ETA66832.1"/>
    </source>
</evidence>
<keyword evidence="2" id="KW-0489">Methyltransferase</keyword>
<comment type="caution">
    <text evidence="2">The sequence shown here is derived from an EMBL/GenBank/DDBJ whole genome shotgun (WGS) entry which is preliminary data.</text>
</comment>
<accession>W9DT16</accession>
<dbReference type="InterPro" id="IPR029063">
    <property type="entry name" value="SAM-dependent_MTases_sf"/>
</dbReference>
<feature type="domain" description="Methyltransferase" evidence="1">
    <location>
        <begin position="70"/>
        <end position="160"/>
    </location>
</feature>
<sequence length="283" mass="33029">MDLDYRKINWANVWTDQMKKHLESGNRKECASIWEEKESAKRFWEMSLRDNQKRARDVISDLDITPDSKVLDIGAGPGSLAIPLSEKVKHVTAVEPSKGMIEVFEDNIAEYKRDNISLIKKKWEDIDVENDLHGPYDTIIASFSLGMPDIQKAIEDMLAVASGKVYLYWFAGSNSRDEHFIELWPKLHGTEYYSKPHSDILYNVLYQMGIHPNMEVFTFDRKESYETLEEAVANLSDHFALGNDEHRIILKEYLQEKLKKENGNYIYDGSTRRVRIWWDTENN</sequence>
<dbReference type="CDD" id="cd02440">
    <property type="entry name" value="AdoMet_MTases"/>
    <property type="match status" value="1"/>
</dbReference>
<dbReference type="OrthoDB" id="57427at2157"/>
<dbReference type="AlphaFoldDB" id="W9DT16"/>
<dbReference type="Gene3D" id="3.40.50.150">
    <property type="entry name" value="Vaccinia Virus protein VP39"/>
    <property type="match status" value="1"/>
</dbReference>
<keyword evidence="2" id="KW-0808">Transferase</keyword>
<dbReference type="GO" id="GO:0008168">
    <property type="term" value="F:methyltransferase activity"/>
    <property type="evidence" value="ECO:0007669"/>
    <property type="project" value="UniProtKB-KW"/>
</dbReference>
<gene>
    <name evidence="2" type="ORF">MettiDRAFT_0233</name>
</gene>
<dbReference type="Pfam" id="PF13649">
    <property type="entry name" value="Methyltransf_25"/>
    <property type="match status" value="1"/>
</dbReference>
<dbReference type="EMBL" id="AZAJ01000001">
    <property type="protein sequence ID" value="ETA66832.1"/>
    <property type="molecule type" value="Genomic_DNA"/>
</dbReference>
<dbReference type="Proteomes" id="UP000019483">
    <property type="component" value="Unassembled WGS sequence"/>
</dbReference>
<dbReference type="PANTHER" id="PTHR43667:SF2">
    <property type="entry name" value="FATTY ACID C-METHYL TRANSFERASE"/>
    <property type="match status" value="1"/>
</dbReference>
<protein>
    <submittedName>
        <fullName evidence="2">Methylase involved in ubiquinone/menaquinone biosynthesis</fullName>
    </submittedName>
</protein>
<dbReference type="InterPro" id="IPR050723">
    <property type="entry name" value="CFA/CMAS"/>
</dbReference>
<reference evidence="2 3" key="1">
    <citation type="submission" date="2013-08" db="EMBL/GenBank/DDBJ databases">
        <authorList>
            <consortium name="DOE Joint Genome Institute"/>
            <person name="Eisen J."/>
            <person name="Huntemann M."/>
            <person name="Han J."/>
            <person name="Chen A."/>
            <person name="Kyrpides N."/>
            <person name="Mavromatis K."/>
            <person name="Markowitz V."/>
            <person name="Palaniappan K."/>
            <person name="Ivanova N."/>
            <person name="Schaumberg A."/>
            <person name="Pati A."/>
            <person name="Liolios K."/>
            <person name="Nordberg H.P."/>
            <person name="Cantor M.N."/>
            <person name="Hua S.X."/>
            <person name="Woyke T."/>
        </authorList>
    </citation>
    <scope>NUCLEOTIDE SEQUENCE [LARGE SCALE GENOMIC DNA]</scope>
    <source>
        <strain evidence="2 3">DSM 2278</strain>
    </source>
</reference>
<dbReference type="GO" id="GO:0032259">
    <property type="term" value="P:methylation"/>
    <property type="evidence" value="ECO:0007669"/>
    <property type="project" value="UniProtKB-KW"/>
</dbReference>
<keyword evidence="2" id="KW-0830">Ubiquinone</keyword>
<dbReference type="STRING" id="1090322.MettiDRAFT_0233"/>
<dbReference type="PANTHER" id="PTHR43667">
    <property type="entry name" value="CYCLOPROPANE-FATTY-ACYL-PHOSPHOLIPID SYNTHASE"/>
    <property type="match status" value="1"/>
</dbReference>
<dbReference type="SUPFAM" id="SSF53335">
    <property type="entry name" value="S-adenosyl-L-methionine-dependent methyltransferases"/>
    <property type="match status" value="1"/>
</dbReference>
<proteinExistence type="predicted"/>
<keyword evidence="3" id="KW-1185">Reference proteome</keyword>
<dbReference type="InterPro" id="IPR041698">
    <property type="entry name" value="Methyltransf_25"/>
</dbReference>
<evidence type="ECO:0000313" key="3">
    <source>
        <dbReference type="Proteomes" id="UP000019483"/>
    </source>
</evidence>
<evidence type="ECO:0000259" key="1">
    <source>
        <dbReference type="Pfam" id="PF13649"/>
    </source>
</evidence>
<dbReference type="RefSeq" id="WP_023843968.1">
    <property type="nucleotide sequence ID" value="NZ_AZAJ01000001.1"/>
</dbReference>